<dbReference type="RefSeq" id="WP_154468260.1">
    <property type="nucleotide sequence ID" value="NZ_VUMI01000090.1"/>
</dbReference>
<reference evidence="1 2" key="1">
    <citation type="submission" date="2019-08" db="EMBL/GenBank/DDBJ databases">
        <title>In-depth cultivation of the pig gut microbiome towards novel bacterial diversity and tailored functional studies.</title>
        <authorList>
            <person name="Wylensek D."/>
            <person name="Hitch T.C.A."/>
            <person name="Clavel T."/>
        </authorList>
    </citation>
    <scope>NUCLEOTIDE SEQUENCE [LARGE SCALE GENOMIC DNA]</scope>
    <source>
        <strain evidence="1 2">WCA-389-WT-23B</strain>
    </source>
</reference>
<dbReference type="EMBL" id="VUMI01000090">
    <property type="protein sequence ID" value="MSS91923.1"/>
    <property type="molecule type" value="Genomic_DNA"/>
</dbReference>
<evidence type="ECO:0000313" key="2">
    <source>
        <dbReference type="Proteomes" id="UP000436047"/>
    </source>
</evidence>
<dbReference type="SUPFAM" id="SSF102405">
    <property type="entry name" value="MCP/YpsA-like"/>
    <property type="match status" value="1"/>
</dbReference>
<dbReference type="AlphaFoldDB" id="A0A6N7WMT2"/>
<protein>
    <submittedName>
        <fullName evidence="1">DUF1273 domain-containing protein</fullName>
    </submittedName>
</protein>
<dbReference type="GeneID" id="86056837"/>
<dbReference type="Pfam" id="PF06908">
    <property type="entry name" value="YpsA"/>
    <property type="match status" value="1"/>
</dbReference>
<sequence length="178" mass="20705">MKIPSCAVTGHRPTRFKFKYKEDTAGCKRLKKRLHDQFALLYQKGVHCFLVGGALGVDMWAAEILLRMKEQPEYEEVELITVLPFEGYDAKWDERSRSRMQFIRRHSQVVIVDSVQGSESYLKRNRYMVDHADYLVAVFDNEHSIRSGTQMTVNYARKRKLSIILIHPDSGKVTEEHG</sequence>
<dbReference type="InterPro" id="IPR010697">
    <property type="entry name" value="YspA"/>
</dbReference>
<dbReference type="Gene3D" id="3.40.50.450">
    <property type="match status" value="1"/>
</dbReference>
<dbReference type="Proteomes" id="UP000436047">
    <property type="component" value="Unassembled WGS sequence"/>
</dbReference>
<name>A0A6N7WMT2_9FIRM</name>
<keyword evidence="2" id="KW-1185">Reference proteome</keyword>
<organism evidence="1 2">
    <name type="scientific">Eisenbergiella porci</name>
    <dbReference type="NCBI Taxonomy" id="2652274"/>
    <lineage>
        <taxon>Bacteria</taxon>
        <taxon>Bacillati</taxon>
        <taxon>Bacillota</taxon>
        <taxon>Clostridia</taxon>
        <taxon>Lachnospirales</taxon>
        <taxon>Lachnospiraceae</taxon>
        <taxon>Eisenbergiella</taxon>
    </lineage>
</organism>
<evidence type="ECO:0000313" key="1">
    <source>
        <dbReference type="EMBL" id="MSS91923.1"/>
    </source>
</evidence>
<comment type="caution">
    <text evidence="1">The sequence shown here is derived from an EMBL/GenBank/DDBJ whole genome shotgun (WGS) entry which is preliminary data.</text>
</comment>
<gene>
    <name evidence="1" type="ORF">FYJ45_28050</name>
</gene>
<dbReference type="PANTHER" id="PTHR38440">
    <property type="entry name" value="UPF0398 PROTEIN YPSA"/>
    <property type="match status" value="1"/>
</dbReference>
<proteinExistence type="predicted"/>
<dbReference type="PANTHER" id="PTHR38440:SF1">
    <property type="entry name" value="UPF0398 PROTEIN SPR0331"/>
    <property type="match status" value="1"/>
</dbReference>
<accession>A0A6N7WMT2</accession>